<sequence>MSNLLERGEPEGPNVGGVFSFRPFLWTSKEKGKILWQKNLTHKPLTSELRQGAANQHKNAERTEVREHIRILF</sequence>
<organism evidence="1 2">
    <name type="scientific">Kangiella taiwanensis</name>
    <dbReference type="NCBI Taxonomy" id="1079179"/>
    <lineage>
        <taxon>Bacteria</taxon>
        <taxon>Pseudomonadati</taxon>
        <taxon>Pseudomonadota</taxon>
        <taxon>Gammaproteobacteria</taxon>
        <taxon>Kangiellales</taxon>
        <taxon>Kangiellaceae</taxon>
        <taxon>Kangiella</taxon>
    </lineage>
</organism>
<accession>A0ABP8HWC2</accession>
<comment type="caution">
    <text evidence="1">The sequence shown here is derived from an EMBL/GenBank/DDBJ whole genome shotgun (WGS) entry which is preliminary data.</text>
</comment>
<proteinExistence type="predicted"/>
<protein>
    <submittedName>
        <fullName evidence="1">Uncharacterized protein</fullName>
    </submittedName>
</protein>
<evidence type="ECO:0000313" key="2">
    <source>
        <dbReference type="Proteomes" id="UP001501294"/>
    </source>
</evidence>
<dbReference type="Proteomes" id="UP001501294">
    <property type="component" value="Unassembled WGS sequence"/>
</dbReference>
<reference evidence="2" key="1">
    <citation type="journal article" date="2019" name="Int. J. Syst. Evol. Microbiol.">
        <title>The Global Catalogue of Microorganisms (GCM) 10K type strain sequencing project: providing services to taxonomists for standard genome sequencing and annotation.</title>
        <authorList>
            <consortium name="The Broad Institute Genomics Platform"/>
            <consortium name="The Broad Institute Genome Sequencing Center for Infectious Disease"/>
            <person name="Wu L."/>
            <person name="Ma J."/>
        </authorList>
    </citation>
    <scope>NUCLEOTIDE SEQUENCE [LARGE SCALE GENOMIC DNA]</scope>
    <source>
        <strain evidence="2">JCM 17727</strain>
    </source>
</reference>
<evidence type="ECO:0000313" key="1">
    <source>
        <dbReference type="EMBL" id="GAA4346050.1"/>
    </source>
</evidence>
<keyword evidence="2" id="KW-1185">Reference proteome</keyword>
<dbReference type="EMBL" id="BAABFU010000001">
    <property type="protein sequence ID" value="GAA4346050.1"/>
    <property type="molecule type" value="Genomic_DNA"/>
</dbReference>
<gene>
    <name evidence="1" type="ORF">GCM10023150_07030</name>
</gene>
<name>A0ABP8HWC2_9GAMM</name>